<dbReference type="PANTHER" id="PTHR28008:SF1">
    <property type="entry name" value="DOMAIN PROTEIN, PUTATIVE (AFU_ORTHOLOGUE AFUA_3G10980)-RELATED"/>
    <property type="match status" value="1"/>
</dbReference>
<feature type="transmembrane region" description="Helical" evidence="1">
    <location>
        <begin position="91"/>
        <end position="110"/>
    </location>
</feature>
<dbReference type="RefSeq" id="WP_168878411.1">
    <property type="nucleotide sequence ID" value="NZ_JABAIM010000004.1"/>
</dbReference>
<feature type="transmembrane region" description="Helical" evidence="1">
    <location>
        <begin position="335"/>
        <end position="360"/>
    </location>
</feature>
<name>A0A847S4S9_9NEIS</name>
<dbReference type="Proteomes" id="UP000587991">
    <property type="component" value="Unassembled WGS sequence"/>
</dbReference>
<feature type="transmembrane region" description="Helical" evidence="1">
    <location>
        <begin position="122"/>
        <end position="139"/>
    </location>
</feature>
<keyword evidence="1" id="KW-0472">Membrane</keyword>
<dbReference type="InterPro" id="IPR006976">
    <property type="entry name" value="VanZ-like"/>
</dbReference>
<keyword evidence="1" id="KW-0812">Transmembrane</keyword>
<keyword evidence="1" id="KW-1133">Transmembrane helix</keyword>
<dbReference type="Pfam" id="PF04892">
    <property type="entry name" value="VanZ"/>
    <property type="match status" value="1"/>
</dbReference>
<feature type="transmembrane region" description="Helical" evidence="1">
    <location>
        <begin position="296"/>
        <end position="315"/>
    </location>
</feature>
<evidence type="ECO:0000256" key="1">
    <source>
        <dbReference type="SAM" id="Phobius"/>
    </source>
</evidence>
<feature type="transmembrane region" description="Helical" evidence="1">
    <location>
        <begin position="206"/>
        <end position="228"/>
    </location>
</feature>
<sequence>MFSVSYLSRHPAESRIPRFVAFWLSLLLLTAGLFPLQGWQDTGVPFGAFLGYDWPYYFSRFDFGLNIVAFMPLGAALWLDGRRRRLGWHAWLRTVLLSAALSLLIELLQQYLPNRNASNVDLLANTLGGALGALLPVWGRKLPFAAALFRWRHQVFRDGPLADFGVVLLLLWLIGQTNPATPLFGIVLLPTGLPQPFESPITDPALFLRLLEGGGAALHFTSVGIFLATLLQRPQHTLRAMLIMATGALLVKGVMAGMLLKPAAFFSWLNVTVVVGQVLGWLVLASIFRLPRRYQAMLAILLLLGSEVVSYYWPLTANPVAMLQLFRWSMGHLQNFNAVADLAADLWPLAGLVYFSAYLYQRWRAT</sequence>
<feature type="domain" description="VanZ-like" evidence="2">
    <location>
        <begin position="45"/>
        <end position="135"/>
    </location>
</feature>
<feature type="transmembrane region" description="Helical" evidence="1">
    <location>
        <begin position="265"/>
        <end position="284"/>
    </location>
</feature>
<feature type="transmembrane region" description="Helical" evidence="1">
    <location>
        <begin position="240"/>
        <end position="259"/>
    </location>
</feature>
<reference evidence="3 4" key="1">
    <citation type="submission" date="2020-04" db="EMBL/GenBank/DDBJ databases">
        <title>Draft genome of Leeia sp. IMCC25680.</title>
        <authorList>
            <person name="Song J."/>
            <person name="Cho J.-C."/>
        </authorList>
    </citation>
    <scope>NUCLEOTIDE SEQUENCE [LARGE SCALE GENOMIC DNA]</scope>
    <source>
        <strain evidence="3 4">IMCC25680</strain>
    </source>
</reference>
<proteinExistence type="predicted"/>
<evidence type="ECO:0000259" key="2">
    <source>
        <dbReference type="Pfam" id="PF04892"/>
    </source>
</evidence>
<dbReference type="AlphaFoldDB" id="A0A847S4S9"/>
<feature type="transmembrane region" description="Helical" evidence="1">
    <location>
        <begin position="57"/>
        <end position="79"/>
    </location>
</feature>
<feature type="transmembrane region" description="Helical" evidence="1">
    <location>
        <begin position="160"/>
        <end position="186"/>
    </location>
</feature>
<dbReference type="PANTHER" id="PTHR28008">
    <property type="entry name" value="DOMAIN PROTEIN, PUTATIVE (AFU_ORTHOLOGUE AFUA_3G10980)-RELATED"/>
    <property type="match status" value="1"/>
</dbReference>
<evidence type="ECO:0000313" key="3">
    <source>
        <dbReference type="EMBL" id="NLR76751.1"/>
    </source>
</evidence>
<dbReference type="EMBL" id="JABAIM010000004">
    <property type="protein sequence ID" value="NLR76751.1"/>
    <property type="molecule type" value="Genomic_DNA"/>
</dbReference>
<gene>
    <name evidence="3" type="ORF">HF682_16405</name>
</gene>
<protein>
    <submittedName>
        <fullName evidence="3">VanZ family protein</fullName>
    </submittedName>
</protein>
<comment type="caution">
    <text evidence="3">The sequence shown here is derived from an EMBL/GenBank/DDBJ whole genome shotgun (WGS) entry which is preliminary data.</text>
</comment>
<accession>A0A847S4S9</accession>
<evidence type="ECO:0000313" key="4">
    <source>
        <dbReference type="Proteomes" id="UP000587991"/>
    </source>
</evidence>
<feature type="transmembrane region" description="Helical" evidence="1">
    <location>
        <begin position="20"/>
        <end position="37"/>
    </location>
</feature>
<keyword evidence="4" id="KW-1185">Reference proteome</keyword>
<organism evidence="3 4">
    <name type="scientific">Leeia aquatica</name>
    <dbReference type="NCBI Taxonomy" id="2725557"/>
    <lineage>
        <taxon>Bacteria</taxon>
        <taxon>Pseudomonadati</taxon>
        <taxon>Pseudomonadota</taxon>
        <taxon>Betaproteobacteria</taxon>
        <taxon>Neisseriales</taxon>
        <taxon>Leeiaceae</taxon>
        <taxon>Leeia</taxon>
    </lineage>
</organism>